<dbReference type="EMBL" id="JANBTW010000046">
    <property type="protein sequence ID" value="KAJ2675694.1"/>
    <property type="molecule type" value="Genomic_DNA"/>
</dbReference>
<reference evidence="1" key="1">
    <citation type="submission" date="2022-07" db="EMBL/GenBank/DDBJ databases">
        <title>Phylogenomic reconstructions and comparative analyses of Kickxellomycotina fungi.</title>
        <authorList>
            <person name="Reynolds N.K."/>
            <person name="Stajich J.E."/>
            <person name="Barry K."/>
            <person name="Grigoriev I.V."/>
            <person name="Crous P."/>
            <person name="Smith M.E."/>
        </authorList>
    </citation>
    <scope>NUCLEOTIDE SEQUENCE</scope>
    <source>
        <strain evidence="1">NRRL 3115</strain>
    </source>
</reference>
<dbReference type="OrthoDB" id="5592374at2759"/>
<gene>
    <name evidence="1" type="ORF">GGI25_003892</name>
</gene>
<dbReference type="Proteomes" id="UP001151518">
    <property type="component" value="Unassembled WGS sequence"/>
</dbReference>
<evidence type="ECO:0000313" key="1">
    <source>
        <dbReference type="EMBL" id="KAJ2675694.1"/>
    </source>
</evidence>
<dbReference type="AlphaFoldDB" id="A0A9W8G1A6"/>
<dbReference type="InterPro" id="IPR036249">
    <property type="entry name" value="Thioredoxin-like_sf"/>
</dbReference>
<comment type="caution">
    <text evidence="1">The sequence shown here is derived from an EMBL/GenBank/DDBJ whole genome shotgun (WGS) entry which is preliminary data.</text>
</comment>
<evidence type="ECO:0000313" key="2">
    <source>
        <dbReference type="Proteomes" id="UP001151518"/>
    </source>
</evidence>
<accession>A0A9W8G1A6</accession>
<name>A0A9W8G1A6_9FUNG</name>
<protein>
    <submittedName>
        <fullName evidence="1">Uncharacterized protein</fullName>
    </submittedName>
</protein>
<organism evidence="1 2">
    <name type="scientific">Coemansia spiralis</name>
    <dbReference type="NCBI Taxonomy" id="417178"/>
    <lineage>
        <taxon>Eukaryota</taxon>
        <taxon>Fungi</taxon>
        <taxon>Fungi incertae sedis</taxon>
        <taxon>Zoopagomycota</taxon>
        <taxon>Kickxellomycotina</taxon>
        <taxon>Kickxellomycetes</taxon>
        <taxon>Kickxellales</taxon>
        <taxon>Kickxellaceae</taxon>
        <taxon>Coemansia</taxon>
    </lineage>
</organism>
<dbReference type="SUPFAM" id="SSF52833">
    <property type="entry name" value="Thioredoxin-like"/>
    <property type="match status" value="1"/>
</dbReference>
<sequence>MPITTANSQEEFDKLIQRHEVVLVLFCAKFTVPIPVMKAFGRLSLKIPEYRFCYIDLKDHPDISSRVRISGSYVISVYRSGGLATTFTVADMEFYTNLETMDKGQLDMFVERAINNANGGSARPLAQSSLAPPLAAPAPATQPAVVLPPVQDASRTVPAESSTVAQPTISNTALPHIDMPLPHINDTASRSVGSASISVRADNYQSALPQVTYPASHTQPPHMATYNASVLPPQPMYIYQNPHFPQPHTTTYGGGYSSGINISQSSSATDSSHLVGTHLSELIAVKVAEKISRQGGLPPSGSVKILVNIDVNVSFQ</sequence>
<proteinExistence type="predicted"/>